<protein>
    <submittedName>
        <fullName evidence="2">Uncharacterized protein</fullName>
    </submittedName>
</protein>
<dbReference type="RefSeq" id="WP_406787389.1">
    <property type="nucleotide sequence ID" value="NZ_JBJIAA010000007.1"/>
</dbReference>
<comment type="caution">
    <text evidence="2">The sequence shown here is derived from an EMBL/GenBank/DDBJ whole genome shotgun (WGS) entry which is preliminary data.</text>
</comment>
<organism evidence="2 3">
    <name type="scientific">Clostridium neuense</name>
    <dbReference type="NCBI Taxonomy" id="1728934"/>
    <lineage>
        <taxon>Bacteria</taxon>
        <taxon>Bacillati</taxon>
        <taxon>Bacillota</taxon>
        <taxon>Clostridia</taxon>
        <taxon>Eubacteriales</taxon>
        <taxon>Clostridiaceae</taxon>
        <taxon>Clostridium</taxon>
    </lineage>
</organism>
<evidence type="ECO:0000313" key="2">
    <source>
        <dbReference type="EMBL" id="MFL0250726.1"/>
    </source>
</evidence>
<gene>
    <name evidence="2" type="ORF">ACJDT4_09870</name>
</gene>
<reference evidence="2 3" key="1">
    <citation type="submission" date="2024-11" db="EMBL/GenBank/DDBJ databases">
        <authorList>
            <person name="Heng Y.C."/>
            <person name="Lim A.C.H."/>
            <person name="Lee J.K.Y."/>
            <person name="Kittelmann S."/>
        </authorList>
    </citation>
    <scope>NUCLEOTIDE SEQUENCE [LARGE SCALE GENOMIC DNA]</scope>
    <source>
        <strain evidence="2 3">WILCCON 0114</strain>
    </source>
</reference>
<keyword evidence="1" id="KW-0472">Membrane</keyword>
<keyword evidence="1" id="KW-1133">Transmembrane helix</keyword>
<name>A0ABW8TEF7_9CLOT</name>
<dbReference type="EMBL" id="JBJIAA010000007">
    <property type="protein sequence ID" value="MFL0250726.1"/>
    <property type="molecule type" value="Genomic_DNA"/>
</dbReference>
<accession>A0ABW8TEF7</accession>
<sequence>MSSMQIQIAKIVVGALGIIVSILILYYAIKSKDVKGDYEKADDSKAVYDIKENDKQETVTLDNLTDSTVLLDDKNKDETVCL</sequence>
<keyword evidence="1" id="KW-0812">Transmembrane</keyword>
<dbReference type="Proteomes" id="UP001623592">
    <property type="component" value="Unassembled WGS sequence"/>
</dbReference>
<evidence type="ECO:0000313" key="3">
    <source>
        <dbReference type="Proteomes" id="UP001623592"/>
    </source>
</evidence>
<keyword evidence="3" id="KW-1185">Reference proteome</keyword>
<feature type="transmembrane region" description="Helical" evidence="1">
    <location>
        <begin position="6"/>
        <end position="29"/>
    </location>
</feature>
<evidence type="ECO:0000256" key="1">
    <source>
        <dbReference type="SAM" id="Phobius"/>
    </source>
</evidence>
<proteinExistence type="predicted"/>